<evidence type="ECO:0000256" key="1">
    <source>
        <dbReference type="SAM" id="MobiDB-lite"/>
    </source>
</evidence>
<keyword evidence="3" id="KW-1185">Reference proteome</keyword>
<evidence type="ECO:0000313" key="3">
    <source>
        <dbReference type="Proteomes" id="UP001295684"/>
    </source>
</evidence>
<evidence type="ECO:0000313" key="2">
    <source>
        <dbReference type="EMBL" id="CAI2362079.1"/>
    </source>
</evidence>
<protein>
    <submittedName>
        <fullName evidence="2">Uncharacterized protein</fullName>
    </submittedName>
</protein>
<sequence>MDPQLVLSIMLIEKMYLSALRMKQAKILSRKSKEKALENNLRRRGLEDQNVKRRRSRNC</sequence>
<dbReference type="EMBL" id="CAMPGE010003253">
    <property type="protein sequence ID" value="CAI2362079.1"/>
    <property type="molecule type" value="Genomic_DNA"/>
</dbReference>
<dbReference type="Proteomes" id="UP001295684">
    <property type="component" value="Unassembled WGS sequence"/>
</dbReference>
<comment type="caution">
    <text evidence="2">The sequence shown here is derived from an EMBL/GenBank/DDBJ whole genome shotgun (WGS) entry which is preliminary data.</text>
</comment>
<gene>
    <name evidence="2" type="ORF">ECRASSUSDP1_LOCUS3397</name>
</gene>
<feature type="region of interest" description="Disordered" evidence="1">
    <location>
        <begin position="39"/>
        <end position="59"/>
    </location>
</feature>
<dbReference type="AlphaFoldDB" id="A0AAD1U882"/>
<feature type="compositionally biased region" description="Basic and acidic residues" evidence="1">
    <location>
        <begin position="39"/>
        <end position="51"/>
    </location>
</feature>
<name>A0AAD1U882_EUPCR</name>
<organism evidence="2 3">
    <name type="scientific">Euplotes crassus</name>
    <dbReference type="NCBI Taxonomy" id="5936"/>
    <lineage>
        <taxon>Eukaryota</taxon>
        <taxon>Sar</taxon>
        <taxon>Alveolata</taxon>
        <taxon>Ciliophora</taxon>
        <taxon>Intramacronucleata</taxon>
        <taxon>Spirotrichea</taxon>
        <taxon>Hypotrichia</taxon>
        <taxon>Euplotida</taxon>
        <taxon>Euplotidae</taxon>
        <taxon>Moneuplotes</taxon>
    </lineage>
</organism>
<accession>A0AAD1U882</accession>
<proteinExistence type="predicted"/>
<reference evidence="2" key="1">
    <citation type="submission" date="2023-07" db="EMBL/GenBank/DDBJ databases">
        <authorList>
            <consortium name="AG Swart"/>
            <person name="Singh M."/>
            <person name="Singh A."/>
            <person name="Seah K."/>
            <person name="Emmerich C."/>
        </authorList>
    </citation>
    <scope>NUCLEOTIDE SEQUENCE</scope>
    <source>
        <strain evidence="2">DP1</strain>
    </source>
</reference>